<gene>
    <name evidence="2" type="ORF">SAMN02745248_02460</name>
</gene>
<evidence type="ECO:0000313" key="3">
    <source>
        <dbReference type="Proteomes" id="UP000183952"/>
    </source>
</evidence>
<proteinExistence type="predicted"/>
<dbReference type="Proteomes" id="UP000183952">
    <property type="component" value="Unassembled WGS sequence"/>
</dbReference>
<dbReference type="EMBL" id="FRAD01000026">
    <property type="protein sequence ID" value="SHK40497.1"/>
    <property type="molecule type" value="Genomic_DNA"/>
</dbReference>
<protein>
    <submittedName>
        <fullName evidence="2">Uncharacterized protein</fullName>
    </submittedName>
</protein>
<feature type="transmembrane region" description="Helical" evidence="1">
    <location>
        <begin position="80"/>
        <end position="104"/>
    </location>
</feature>
<keyword evidence="3" id="KW-1185">Reference proteome</keyword>
<accession>A0A1M6S7J7</accession>
<feature type="transmembrane region" description="Helical" evidence="1">
    <location>
        <begin position="48"/>
        <end position="68"/>
    </location>
</feature>
<evidence type="ECO:0000313" key="2">
    <source>
        <dbReference type="EMBL" id="SHK40497.1"/>
    </source>
</evidence>
<organism evidence="2 3">
    <name type="scientific">Hathewaya proteolytica DSM 3090</name>
    <dbReference type="NCBI Taxonomy" id="1121331"/>
    <lineage>
        <taxon>Bacteria</taxon>
        <taxon>Bacillati</taxon>
        <taxon>Bacillota</taxon>
        <taxon>Clostridia</taxon>
        <taxon>Eubacteriales</taxon>
        <taxon>Clostridiaceae</taxon>
        <taxon>Hathewaya</taxon>
    </lineage>
</organism>
<feature type="transmembrane region" description="Helical" evidence="1">
    <location>
        <begin position="12"/>
        <end position="36"/>
    </location>
</feature>
<evidence type="ECO:0000256" key="1">
    <source>
        <dbReference type="SAM" id="Phobius"/>
    </source>
</evidence>
<keyword evidence="1" id="KW-0812">Transmembrane</keyword>
<dbReference type="RefSeq" id="WP_072904365.1">
    <property type="nucleotide sequence ID" value="NZ_FRAD01000026.1"/>
</dbReference>
<sequence length="111" mass="12944">MVSIFKALFEEVVGSIAGVIFIVMIIFISMGIFLIGKDNRNRKSILKYFTLEIGILEVCDWFWFLYFFEEGQYINRGMNGVWVVMIFPLLLLIMNLLVVMINLLKTKKNHA</sequence>
<keyword evidence="1" id="KW-0472">Membrane</keyword>
<keyword evidence="1" id="KW-1133">Transmembrane helix</keyword>
<dbReference type="AlphaFoldDB" id="A0A1M6S7J7"/>
<name>A0A1M6S7J7_9CLOT</name>
<reference evidence="2 3" key="1">
    <citation type="submission" date="2016-11" db="EMBL/GenBank/DDBJ databases">
        <authorList>
            <person name="Jaros S."/>
            <person name="Januszkiewicz K."/>
            <person name="Wedrychowicz H."/>
        </authorList>
    </citation>
    <scope>NUCLEOTIDE SEQUENCE [LARGE SCALE GENOMIC DNA]</scope>
    <source>
        <strain evidence="2 3">DSM 3090</strain>
    </source>
</reference>